<dbReference type="PANTHER" id="PTHR43798">
    <property type="entry name" value="MONOACYLGLYCEROL LIPASE"/>
    <property type="match status" value="1"/>
</dbReference>
<sequence>MTPLVLVPGLLCTAELFAPQVAALWPYGSITVASTLEGETMAEIAAAILATAPPRFALAGLSMGGYICFEIMRQAPERVSKLALLDTSARPDAPQQVAQRHALLEQARQGDFAAVAARGLTAVLHPAHQQDAALRAIHERMGQAVGLAGLARELAAVIGRPDSRPDLAAITVPTLVVVGADDAVTPPDQAEELAAAIAGARLVVVPECGHSTTLEQPAAVNQALVDWLRA</sequence>
<dbReference type="PRINTS" id="PR00111">
    <property type="entry name" value="ABHYDROLASE"/>
</dbReference>
<dbReference type="InterPro" id="IPR050266">
    <property type="entry name" value="AB_hydrolase_sf"/>
</dbReference>
<dbReference type="RefSeq" id="WP_157566757.1">
    <property type="nucleotide sequence ID" value="NZ_WQKZ01000003.1"/>
</dbReference>
<dbReference type="InterPro" id="IPR029058">
    <property type="entry name" value="AB_hydrolase_fold"/>
</dbReference>
<comment type="caution">
    <text evidence="2">The sequence shown here is derived from an EMBL/GenBank/DDBJ whole genome shotgun (WGS) entry which is preliminary data.</text>
</comment>
<proteinExistence type="predicted"/>
<gene>
    <name evidence="2" type="ORF">GO988_14745</name>
</gene>
<keyword evidence="3" id="KW-1185">Reference proteome</keyword>
<dbReference type="EMBL" id="WQKZ01000003">
    <property type="protein sequence ID" value="MVN77590.1"/>
    <property type="molecule type" value="Genomic_DNA"/>
</dbReference>
<accession>A0A7K1TGQ6</accession>
<dbReference type="SUPFAM" id="SSF53474">
    <property type="entry name" value="alpha/beta-Hydrolases"/>
    <property type="match status" value="1"/>
</dbReference>
<dbReference type="PANTHER" id="PTHR43798:SF29">
    <property type="entry name" value="AB HYDROLASE-1 DOMAIN-CONTAINING PROTEIN"/>
    <property type="match status" value="1"/>
</dbReference>
<dbReference type="AlphaFoldDB" id="A0A7K1TGQ6"/>
<protein>
    <submittedName>
        <fullName evidence="2">Alpha/beta fold hydrolase</fullName>
    </submittedName>
</protein>
<dbReference type="Gene3D" id="3.40.50.1820">
    <property type="entry name" value="alpha/beta hydrolase"/>
    <property type="match status" value="1"/>
</dbReference>
<evidence type="ECO:0000313" key="3">
    <source>
        <dbReference type="Proteomes" id="UP000441336"/>
    </source>
</evidence>
<evidence type="ECO:0000259" key="1">
    <source>
        <dbReference type="Pfam" id="PF00561"/>
    </source>
</evidence>
<name>A0A7K1TGQ6_9BACT</name>
<reference evidence="2 3" key="1">
    <citation type="submission" date="2019-12" db="EMBL/GenBank/DDBJ databases">
        <title>Hymenobacter sp. HMF4947 Genome sequencing and assembly.</title>
        <authorList>
            <person name="Kang H."/>
            <person name="Cha I."/>
            <person name="Kim H."/>
            <person name="Joh K."/>
        </authorList>
    </citation>
    <scope>NUCLEOTIDE SEQUENCE [LARGE SCALE GENOMIC DNA]</scope>
    <source>
        <strain evidence="2 3">HMF4947</strain>
    </source>
</reference>
<dbReference type="Proteomes" id="UP000441336">
    <property type="component" value="Unassembled WGS sequence"/>
</dbReference>
<dbReference type="InterPro" id="IPR000073">
    <property type="entry name" value="AB_hydrolase_1"/>
</dbReference>
<feature type="domain" description="AB hydrolase-1" evidence="1">
    <location>
        <begin position="46"/>
        <end position="215"/>
    </location>
</feature>
<organism evidence="2 3">
    <name type="scientific">Hymenobacter ginkgonis</name>
    <dbReference type="NCBI Taxonomy" id="2682976"/>
    <lineage>
        <taxon>Bacteria</taxon>
        <taxon>Pseudomonadati</taxon>
        <taxon>Bacteroidota</taxon>
        <taxon>Cytophagia</taxon>
        <taxon>Cytophagales</taxon>
        <taxon>Hymenobacteraceae</taxon>
        <taxon>Hymenobacter</taxon>
    </lineage>
</organism>
<dbReference type="Pfam" id="PF00561">
    <property type="entry name" value="Abhydrolase_1"/>
    <property type="match status" value="1"/>
</dbReference>
<keyword evidence="2" id="KW-0378">Hydrolase</keyword>
<dbReference type="GO" id="GO:0016787">
    <property type="term" value="F:hydrolase activity"/>
    <property type="evidence" value="ECO:0007669"/>
    <property type="project" value="UniProtKB-KW"/>
</dbReference>
<evidence type="ECO:0000313" key="2">
    <source>
        <dbReference type="EMBL" id="MVN77590.1"/>
    </source>
</evidence>